<name>A0A5B2VH99_9HYPH</name>
<dbReference type="Pfam" id="PF00072">
    <property type="entry name" value="Response_reg"/>
    <property type="match status" value="1"/>
</dbReference>
<proteinExistence type="predicted"/>
<dbReference type="InterPro" id="IPR001789">
    <property type="entry name" value="Sig_transdc_resp-reg_receiver"/>
</dbReference>
<organism evidence="4 5">
    <name type="scientific">Salinarimonas soli</name>
    <dbReference type="NCBI Taxonomy" id="1638099"/>
    <lineage>
        <taxon>Bacteria</taxon>
        <taxon>Pseudomonadati</taxon>
        <taxon>Pseudomonadota</taxon>
        <taxon>Alphaproteobacteria</taxon>
        <taxon>Hyphomicrobiales</taxon>
        <taxon>Salinarimonadaceae</taxon>
        <taxon>Salinarimonas</taxon>
    </lineage>
</organism>
<keyword evidence="5" id="KW-1185">Reference proteome</keyword>
<reference evidence="4 5" key="2">
    <citation type="submission" date="2019-09" db="EMBL/GenBank/DDBJ databases">
        <authorList>
            <person name="Jin C."/>
        </authorList>
    </citation>
    <scope>NUCLEOTIDE SEQUENCE [LARGE SCALE GENOMIC DNA]</scope>
    <source>
        <strain evidence="4 5">BN140002</strain>
    </source>
</reference>
<dbReference type="RefSeq" id="WP_149816320.1">
    <property type="nucleotide sequence ID" value="NZ_VUOA01000016.1"/>
</dbReference>
<dbReference type="GO" id="GO:0000160">
    <property type="term" value="P:phosphorelay signal transduction system"/>
    <property type="evidence" value="ECO:0007669"/>
    <property type="project" value="InterPro"/>
</dbReference>
<dbReference type="AlphaFoldDB" id="A0A5B2VH99"/>
<dbReference type="InterPro" id="IPR011006">
    <property type="entry name" value="CheY-like_superfamily"/>
</dbReference>
<evidence type="ECO:0000259" key="3">
    <source>
        <dbReference type="PROSITE" id="PS50110"/>
    </source>
</evidence>
<dbReference type="PANTHER" id="PTHR44591:SF21">
    <property type="entry name" value="TWO-COMPONENT RESPONSE REGULATOR"/>
    <property type="match status" value="1"/>
</dbReference>
<dbReference type="OrthoDB" id="7210814at2"/>
<evidence type="ECO:0000256" key="2">
    <source>
        <dbReference type="PROSITE-ProRule" id="PRU00169"/>
    </source>
</evidence>
<keyword evidence="1 2" id="KW-0597">Phosphoprotein</keyword>
<protein>
    <submittedName>
        <fullName evidence="4">Response regulator</fullName>
    </submittedName>
</protein>
<dbReference type="Proteomes" id="UP000323142">
    <property type="component" value="Unassembled WGS sequence"/>
</dbReference>
<dbReference type="SUPFAM" id="SSF52172">
    <property type="entry name" value="CheY-like"/>
    <property type="match status" value="1"/>
</dbReference>
<accession>A0A5B2VH99</accession>
<dbReference type="SMART" id="SM00448">
    <property type="entry name" value="REC"/>
    <property type="match status" value="1"/>
</dbReference>
<evidence type="ECO:0000256" key="1">
    <source>
        <dbReference type="ARBA" id="ARBA00022553"/>
    </source>
</evidence>
<reference evidence="4 5" key="1">
    <citation type="submission" date="2019-09" db="EMBL/GenBank/DDBJ databases">
        <title>Salinarimonas rosea gen. nov., sp. nov., a new member of the a-2 subgroup of the Proteobacteria.</title>
        <authorList>
            <person name="Liu J."/>
        </authorList>
    </citation>
    <scope>NUCLEOTIDE SEQUENCE [LARGE SCALE GENOMIC DNA]</scope>
    <source>
        <strain evidence="4 5">BN140002</strain>
    </source>
</reference>
<evidence type="ECO:0000313" key="5">
    <source>
        <dbReference type="Proteomes" id="UP000323142"/>
    </source>
</evidence>
<comment type="caution">
    <text evidence="4">The sequence shown here is derived from an EMBL/GenBank/DDBJ whole genome shotgun (WGS) entry which is preliminary data.</text>
</comment>
<dbReference type="PROSITE" id="PS50110">
    <property type="entry name" value="RESPONSE_REGULATORY"/>
    <property type="match status" value="1"/>
</dbReference>
<dbReference type="Gene3D" id="3.40.50.2300">
    <property type="match status" value="1"/>
</dbReference>
<evidence type="ECO:0000313" key="4">
    <source>
        <dbReference type="EMBL" id="KAA2237988.1"/>
    </source>
</evidence>
<feature type="domain" description="Response regulatory" evidence="3">
    <location>
        <begin position="8"/>
        <end position="119"/>
    </location>
</feature>
<gene>
    <name evidence="4" type="ORF">F0L46_06875</name>
</gene>
<sequence>MMGAPARRVLVVEDEALLRDVVAQEMRDHGYEVEEAETGEIAVAMLERCAAFDALFTDIRLPGSVDGWQVAKAFRARFPAAPVFYATGYSSTRDEVDRSMFFRKPFKLPQLILCLKAQLGETPADP</sequence>
<dbReference type="InterPro" id="IPR050595">
    <property type="entry name" value="Bact_response_regulator"/>
</dbReference>
<dbReference type="EMBL" id="VUOA01000016">
    <property type="protein sequence ID" value="KAA2237988.1"/>
    <property type="molecule type" value="Genomic_DNA"/>
</dbReference>
<feature type="modified residue" description="4-aspartylphosphate" evidence="2">
    <location>
        <position position="58"/>
    </location>
</feature>
<dbReference type="PANTHER" id="PTHR44591">
    <property type="entry name" value="STRESS RESPONSE REGULATOR PROTEIN 1"/>
    <property type="match status" value="1"/>
</dbReference>